<evidence type="ECO:0000259" key="11">
    <source>
        <dbReference type="Pfam" id="PF12019"/>
    </source>
</evidence>
<keyword evidence="6" id="KW-0812">Transmembrane</keyword>
<keyword evidence="8" id="KW-0472">Membrane</keyword>
<dbReference type="Pfam" id="PF12019">
    <property type="entry name" value="GspH"/>
    <property type="match status" value="1"/>
</dbReference>
<dbReference type="GO" id="GO:0005886">
    <property type="term" value="C:plasma membrane"/>
    <property type="evidence" value="ECO:0007669"/>
    <property type="project" value="UniProtKB-SubCell"/>
</dbReference>
<comment type="subcellular location">
    <subcellularLocation>
        <location evidence="1">Cell inner membrane</location>
        <topology evidence="1">Single-pass membrane protein</topology>
    </subcellularLocation>
</comment>
<organism evidence="12 13">
    <name type="scientific">Tepidimonas taiwanensis</name>
    <dbReference type="NCBI Taxonomy" id="307486"/>
    <lineage>
        <taxon>Bacteria</taxon>
        <taxon>Pseudomonadati</taxon>
        <taxon>Pseudomonadota</taxon>
        <taxon>Betaproteobacteria</taxon>
        <taxon>Burkholderiales</taxon>
        <taxon>Tepidimonas</taxon>
    </lineage>
</organism>
<dbReference type="GO" id="GO:0015627">
    <property type="term" value="C:type II protein secretion system complex"/>
    <property type="evidence" value="ECO:0007669"/>
    <property type="project" value="InterPro"/>
</dbReference>
<protein>
    <recommendedName>
        <fullName evidence="2">Type II secretion system protein H</fullName>
    </recommendedName>
    <alternativeName>
        <fullName evidence="10">General secretion pathway protein H</fullName>
    </alternativeName>
</protein>
<name>A0A554X2D6_9BURK</name>
<dbReference type="GO" id="GO:0015628">
    <property type="term" value="P:protein secretion by the type II secretion system"/>
    <property type="evidence" value="ECO:0007669"/>
    <property type="project" value="InterPro"/>
</dbReference>
<comment type="similarity">
    <text evidence="9">Belongs to the GSP H family.</text>
</comment>
<keyword evidence="13" id="KW-1185">Reference proteome</keyword>
<accession>A0A554X2D6</accession>
<keyword evidence="7" id="KW-1133">Transmembrane helix</keyword>
<evidence type="ECO:0000256" key="2">
    <source>
        <dbReference type="ARBA" id="ARBA00021549"/>
    </source>
</evidence>
<evidence type="ECO:0000256" key="6">
    <source>
        <dbReference type="ARBA" id="ARBA00022692"/>
    </source>
</evidence>
<dbReference type="AlphaFoldDB" id="A0A554X2D6"/>
<dbReference type="Gene3D" id="3.30.700.10">
    <property type="entry name" value="Glycoprotein, Type 4 Pilin"/>
    <property type="match status" value="1"/>
</dbReference>
<evidence type="ECO:0000256" key="8">
    <source>
        <dbReference type="ARBA" id="ARBA00023136"/>
    </source>
</evidence>
<keyword evidence="3" id="KW-1003">Cell membrane</keyword>
<keyword evidence="4" id="KW-0488">Methylation</keyword>
<gene>
    <name evidence="12" type="ORF">Ttaiw_02101</name>
</gene>
<evidence type="ECO:0000256" key="9">
    <source>
        <dbReference type="ARBA" id="ARBA00025772"/>
    </source>
</evidence>
<dbReference type="EMBL" id="VJOM01000027">
    <property type="protein sequence ID" value="TSE30010.1"/>
    <property type="molecule type" value="Genomic_DNA"/>
</dbReference>
<dbReference type="InterPro" id="IPR045584">
    <property type="entry name" value="Pilin-like"/>
</dbReference>
<evidence type="ECO:0000313" key="12">
    <source>
        <dbReference type="EMBL" id="TSE30010.1"/>
    </source>
</evidence>
<evidence type="ECO:0000256" key="10">
    <source>
        <dbReference type="ARBA" id="ARBA00030775"/>
    </source>
</evidence>
<evidence type="ECO:0000256" key="3">
    <source>
        <dbReference type="ARBA" id="ARBA00022475"/>
    </source>
</evidence>
<evidence type="ECO:0000256" key="4">
    <source>
        <dbReference type="ARBA" id="ARBA00022481"/>
    </source>
</evidence>
<evidence type="ECO:0000256" key="7">
    <source>
        <dbReference type="ARBA" id="ARBA00022989"/>
    </source>
</evidence>
<proteinExistence type="inferred from homology"/>
<feature type="domain" description="General secretion pathway GspH" evidence="11">
    <location>
        <begin position="30"/>
        <end position="131"/>
    </location>
</feature>
<evidence type="ECO:0000256" key="5">
    <source>
        <dbReference type="ARBA" id="ARBA00022519"/>
    </source>
</evidence>
<comment type="caution">
    <text evidence="12">The sequence shown here is derived from an EMBL/GenBank/DDBJ whole genome shotgun (WGS) entry which is preliminary data.</text>
</comment>
<evidence type="ECO:0000256" key="1">
    <source>
        <dbReference type="ARBA" id="ARBA00004377"/>
    </source>
</evidence>
<evidence type="ECO:0000313" key="13">
    <source>
        <dbReference type="Proteomes" id="UP000317763"/>
    </source>
</evidence>
<sequence length="143" mass="15346">MVVVAILAIIAAIAGPNLRPLVQRWRVDATANELASGLRLARQEALRRNNGVEFCTVNNVYLVRTVNTAPPDIKQETLRNDINVQSNVPPNNGLSCITYRGDGFPRSGLAPGTRPTWTVTTGAAARSVCVTPARIEVVNGNCP</sequence>
<dbReference type="Proteomes" id="UP000317763">
    <property type="component" value="Unassembled WGS sequence"/>
</dbReference>
<reference evidence="12 13" key="1">
    <citation type="submission" date="2019-07" db="EMBL/GenBank/DDBJ databases">
        <title>Tepidimonas taiwanensis I1-1 draft genome.</title>
        <authorList>
            <person name="Da Costa M.S."/>
            <person name="Froufe H.J.C."/>
            <person name="Egas C."/>
            <person name="Albuquerque L."/>
        </authorList>
    </citation>
    <scope>NUCLEOTIDE SEQUENCE [LARGE SCALE GENOMIC DNA]</scope>
    <source>
        <strain evidence="12 13">I1-1</strain>
    </source>
</reference>
<keyword evidence="5" id="KW-0997">Cell inner membrane</keyword>
<dbReference type="SUPFAM" id="SSF54523">
    <property type="entry name" value="Pili subunits"/>
    <property type="match status" value="1"/>
</dbReference>
<dbReference type="STRING" id="307486.GCA_000807215_00233"/>
<dbReference type="InterPro" id="IPR022346">
    <property type="entry name" value="T2SS_GspH"/>
</dbReference>